<keyword evidence="4" id="KW-1185">Reference proteome</keyword>
<accession>A0ABW1LZK9</accession>
<reference evidence="4" key="1">
    <citation type="journal article" date="2019" name="Int. J. Syst. Evol. Microbiol.">
        <title>The Global Catalogue of Microorganisms (GCM) 10K type strain sequencing project: providing services to taxonomists for standard genome sequencing and annotation.</title>
        <authorList>
            <consortium name="The Broad Institute Genomics Platform"/>
            <consortium name="The Broad Institute Genome Sequencing Center for Infectious Disease"/>
            <person name="Wu L."/>
            <person name="Ma J."/>
        </authorList>
    </citation>
    <scope>NUCLEOTIDE SEQUENCE [LARGE SCALE GENOMIC DNA]</scope>
    <source>
        <strain evidence="4">JCM 12763</strain>
    </source>
</reference>
<gene>
    <name evidence="3" type="ORF">ACFP50_14105</name>
</gene>
<name>A0ABW1LZK9_9ACTN</name>
<protein>
    <submittedName>
        <fullName evidence="3">DUF397 domain-containing protein</fullName>
    </submittedName>
</protein>
<comment type="caution">
    <text evidence="3">The sequence shown here is derived from an EMBL/GenBank/DDBJ whole genome shotgun (WGS) entry which is preliminary data.</text>
</comment>
<dbReference type="Pfam" id="PF04149">
    <property type="entry name" value="DUF397"/>
    <property type="match status" value="1"/>
</dbReference>
<proteinExistence type="predicted"/>
<dbReference type="RefSeq" id="WP_386396843.1">
    <property type="nucleotide sequence ID" value="NZ_JBHSPT010000032.1"/>
</dbReference>
<feature type="domain" description="DUF397" evidence="2">
    <location>
        <begin position="14"/>
        <end position="63"/>
    </location>
</feature>
<organism evidence="3 4">
    <name type="scientific">Streptomyces pratens</name>
    <dbReference type="NCBI Taxonomy" id="887456"/>
    <lineage>
        <taxon>Bacteria</taxon>
        <taxon>Bacillati</taxon>
        <taxon>Actinomycetota</taxon>
        <taxon>Actinomycetes</taxon>
        <taxon>Kitasatosporales</taxon>
        <taxon>Streptomycetaceae</taxon>
        <taxon>Streptomyces</taxon>
    </lineage>
</organism>
<dbReference type="EMBL" id="JBHSPT010000032">
    <property type="protein sequence ID" value="MFC6056561.1"/>
    <property type="molecule type" value="Genomic_DNA"/>
</dbReference>
<evidence type="ECO:0000313" key="3">
    <source>
        <dbReference type="EMBL" id="MFC6056561.1"/>
    </source>
</evidence>
<dbReference type="Proteomes" id="UP001596242">
    <property type="component" value="Unassembled WGS sequence"/>
</dbReference>
<sequence>MIRQASAGDASEPAWFKSSYSDGTDGNSCVELALTPGTVHVRDSKDIAGPRLGFAPDAWARFVPYASEERVSLRVL</sequence>
<evidence type="ECO:0000313" key="4">
    <source>
        <dbReference type="Proteomes" id="UP001596242"/>
    </source>
</evidence>
<evidence type="ECO:0000259" key="2">
    <source>
        <dbReference type="Pfam" id="PF04149"/>
    </source>
</evidence>
<feature type="region of interest" description="Disordered" evidence="1">
    <location>
        <begin position="1"/>
        <end position="24"/>
    </location>
</feature>
<evidence type="ECO:0000256" key="1">
    <source>
        <dbReference type="SAM" id="MobiDB-lite"/>
    </source>
</evidence>
<dbReference type="InterPro" id="IPR007278">
    <property type="entry name" value="DUF397"/>
</dbReference>